<dbReference type="GO" id="GO:0005524">
    <property type="term" value="F:ATP binding"/>
    <property type="evidence" value="ECO:0007669"/>
    <property type="project" value="UniProtKB-KW"/>
</dbReference>
<keyword evidence="6 7" id="KW-0472">Membrane</keyword>
<keyword evidence="11" id="KW-1185">Reference proteome</keyword>
<dbReference type="PROSITE" id="PS50929">
    <property type="entry name" value="ABC_TM1F"/>
    <property type="match status" value="1"/>
</dbReference>
<keyword evidence="5 7" id="KW-1133">Transmembrane helix</keyword>
<proteinExistence type="predicted"/>
<dbReference type="SMART" id="SM00382">
    <property type="entry name" value="AAA"/>
    <property type="match status" value="1"/>
</dbReference>
<evidence type="ECO:0000256" key="3">
    <source>
        <dbReference type="ARBA" id="ARBA00022741"/>
    </source>
</evidence>
<evidence type="ECO:0000256" key="7">
    <source>
        <dbReference type="SAM" id="Phobius"/>
    </source>
</evidence>
<dbReference type="Pfam" id="PF00005">
    <property type="entry name" value="ABC_tran"/>
    <property type="match status" value="1"/>
</dbReference>
<feature type="transmembrane region" description="Helical" evidence="7">
    <location>
        <begin position="12"/>
        <end position="34"/>
    </location>
</feature>
<evidence type="ECO:0000259" key="8">
    <source>
        <dbReference type="PROSITE" id="PS50893"/>
    </source>
</evidence>
<accession>A0A6A8MF48</accession>
<comment type="subcellular location">
    <subcellularLocation>
        <location evidence="1">Cell membrane</location>
        <topology evidence="1">Multi-pass membrane protein</topology>
    </subcellularLocation>
</comment>
<evidence type="ECO:0000313" key="11">
    <source>
        <dbReference type="Proteomes" id="UP000438120"/>
    </source>
</evidence>
<evidence type="ECO:0000256" key="5">
    <source>
        <dbReference type="ARBA" id="ARBA00022989"/>
    </source>
</evidence>
<sequence>MLKLWLKANRPRAFALAAISVVFQAMSAYSLYLISPQLNSLIGGNFAWLLRLALLKLALDLSGNLLLAVNSYLFSQQSQEAIDSYRQKMLRGCYEGDEQWKPADVQNDLVNNLQVINQDYWQSIFYFVNNVLYAFFVSVAILSFNWQLVLCAWVIALVALFVPKLFEEKSSTATEAAALCNQKYLQALEQWLSAIEELRRFSLKKILCQKLGQDSQQLEDARVKRQACLSVAGFAQEVVDDLGIVGVPFLAGLLYFKGQVAFGAIIAAGYLANGVFSSLQEAFSAYISAKSTTKLNEAMLGKLKVQPSTRTEEAQTIIGRGLELNFGGQVLKYPDFTIKAGEKVLIAGPSGCGKSSLLKLLLGQVKPSQGSLTFLNSQGKEIPNPARSFEYLPQAGWIFPGTIADNLTMYDSKKQGELAEVLKEVGLERDFPKAADLEREVSPRQADLSGGQKQKIFLARSLLYAKKVSLMDEPLSALDHDSRQKILPLLLKRPQTLLFVGHNLTADERRQFDQVISLKEGEDFAN</sequence>
<dbReference type="AlphaFoldDB" id="A0A6A8MF48"/>
<dbReference type="GO" id="GO:0140359">
    <property type="term" value="F:ABC-type transporter activity"/>
    <property type="evidence" value="ECO:0007669"/>
    <property type="project" value="InterPro"/>
</dbReference>
<dbReference type="PANTHER" id="PTHR24221:SF654">
    <property type="entry name" value="ATP-BINDING CASSETTE SUB-FAMILY B MEMBER 6"/>
    <property type="match status" value="1"/>
</dbReference>
<evidence type="ECO:0000256" key="4">
    <source>
        <dbReference type="ARBA" id="ARBA00022840"/>
    </source>
</evidence>
<protein>
    <submittedName>
        <fullName evidence="10">ABC transporter ATP-binding protein</fullName>
    </submittedName>
</protein>
<dbReference type="InterPro" id="IPR036640">
    <property type="entry name" value="ABC1_TM_sf"/>
</dbReference>
<dbReference type="Pfam" id="PF00664">
    <property type="entry name" value="ABC_membrane"/>
    <property type="match status" value="1"/>
</dbReference>
<feature type="transmembrane region" description="Helical" evidence="7">
    <location>
        <begin position="46"/>
        <end position="69"/>
    </location>
</feature>
<comment type="caution">
    <text evidence="10">The sequence shown here is derived from an EMBL/GenBank/DDBJ whole genome shotgun (WGS) entry which is preliminary data.</text>
</comment>
<dbReference type="InterPro" id="IPR011527">
    <property type="entry name" value="ABC1_TM_dom"/>
</dbReference>
<keyword evidence="4 10" id="KW-0067">ATP-binding</keyword>
<dbReference type="InterPro" id="IPR039421">
    <property type="entry name" value="Type_1_exporter"/>
</dbReference>
<reference evidence="10 11" key="1">
    <citation type="submission" date="2019-08" db="EMBL/GenBank/DDBJ databases">
        <title>In-depth cultivation of the pig gut microbiome towards novel bacterial diversity and tailored functional studies.</title>
        <authorList>
            <person name="Wylensek D."/>
            <person name="Hitch T.C.A."/>
            <person name="Clavel T."/>
        </authorList>
    </citation>
    <scope>NUCLEOTIDE SEQUENCE [LARGE SCALE GENOMIC DNA]</scope>
    <source>
        <strain evidence="10 11">Bifido-178-WT-2B</strain>
    </source>
</reference>
<dbReference type="InterPro" id="IPR027417">
    <property type="entry name" value="P-loop_NTPase"/>
</dbReference>
<dbReference type="GO" id="GO:0016887">
    <property type="term" value="F:ATP hydrolysis activity"/>
    <property type="evidence" value="ECO:0007669"/>
    <property type="project" value="InterPro"/>
</dbReference>
<dbReference type="GO" id="GO:0034040">
    <property type="term" value="F:ATPase-coupled lipid transmembrane transporter activity"/>
    <property type="evidence" value="ECO:0007669"/>
    <property type="project" value="TreeGrafter"/>
</dbReference>
<name>A0A6A8MF48_9LACO</name>
<dbReference type="InterPro" id="IPR003439">
    <property type="entry name" value="ABC_transporter-like_ATP-bd"/>
</dbReference>
<organism evidence="10 11">
    <name type="scientific">Lactobacillus porci</name>
    <dbReference type="NCBI Taxonomy" id="2012477"/>
    <lineage>
        <taxon>Bacteria</taxon>
        <taxon>Bacillati</taxon>
        <taxon>Bacillota</taxon>
        <taxon>Bacilli</taxon>
        <taxon>Lactobacillales</taxon>
        <taxon>Lactobacillaceae</taxon>
        <taxon>Lactobacillus</taxon>
    </lineage>
</organism>
<dbReference type="PROSITE" id="PS50893">
    <property type="entry name" value="ABC_TRANSPORTER_2"/>
    <property type="match status" value="1"/>
</dbReference>
<evidence type="ECO:0000256" key="1">
    <source>
        <dbReference type="ARBA" id="ARBA00004651"/>
    </source>
</evidence>
<dbReference type="RefSeq" id="WP_154548946.1">
    <property type="nucleotide sequence ID" value="NZ_VUMX01000016.1"/>
</dbReference>
<evidence type="ECO:0000256" key="6">
    <source>
        <dbReference type="ARBA" id="ARBA00023136"/>
    </source>
</evidence>
<gene>
    <name evidence="10" type="ORF">FYJ62_06745</name>
</gene>
<dbReference type="SUPFAM" id="SSF90123">
    <property type="entry name" value="ABC transporter transmembrane region"/>
    <property type="match status" value="1"/>
</dbReference>
<dbReference type="Gene3D" id="1.20.1560.10">
    <property type="entry name" value="ABC transporter type 1, transmembrane domain"/>
    <property type="match status" value="1"/>
</dbReference>
<dbReference type="GO" id="GO:0005886">
    <property type="term" value="C:plasma membrane"/>
    <property type="evidence" value="ECO:0007669"/>
    <property type="project" value="UniProtKB-SubCell"/>
</dbReference>
<dbReference type="EMBL" id="VUMX01000016">
    <property type="protein sequence ID" value="MST87336.1"/>
    <property type="molecule type" value="Genomic_DNA"/>
</dbReference>
<dbReference type="InterPro" id="IPR017871">
    <property type="entry name" value="ABC_transporter-like_CS"/>
</dbReference>
<keyword evidence="2 7" id="KW-0812">Transmembrane</keyword>
<feature type="domain" description="ABC transporter" evidence="8">
    <location>
        <begin position="303"/>
        <end position="525"/>
    </location>
</feature>
<dbReference type="Gene3D" id="3.40.50.300">
    <property type="entry name" value="P-loop containing nucleotide triphosphate hydrolases"/>
    <property type="match status" value="1"/>
</dbReference>
<evidence type="ECO:0000313" key="10">
    <source>
        <dbReference type="EMBL" id="MST87336.1"/>
    </source>
</evidence>
<feature type="transmembrane region" description="Helical" evidence="7">
    <location>
        <begin position="131"/>
        <end position="162"/>
    </location>
</feature>
<dbReference type="Proteomes" id="UP000438120">
    <property type="component" value="Unassembled WGS sequence"/>
</dbReference>
<dbReference type="PROSITE" id="PS00211">
    <property type="entry name" value="ABC_TRANSPORTER_1"/>
    <property type="match status" value="1"/>
</dbReference>
<feature type="domain" description="ABC transmembrane type-1" evidence="9">
    <location>
        <begin position="14"/>
        <end position="291"/>
    </location>
</feature>
<evidence type="ECO:0000256" key="2">
    <source>
        <dbReference type="ARBA" id="ARBA00022692"/>
    </source>
</evidence>
<dbReference type="OrthoDB" id="2326711at2"/>
<evidence type="ECO:0000259" key="9">
    <source>
        <dbReference type="PROSITE" id="PS50929"/>
    </source>
</evidence>
<dbReference type="PANTHER" id="PTHR24221">
    <property type="entry name" value="ATP-BINDING CASSETTE SUB-FAMILY B"/>
    <property type="match status" value="1"/>
</dbReference>
<keyword evidence="3" id="KW-0547">Nucleotide-binding</keyword>
<dbReference type="SUPFAM" id="SSF52540">
    <property type="entry name" value="P-loop containing nucleoside triphosphate hydrolases"/>
    <property type="match status" value="1"/>
</dbReference>
<dbReference type="InterPro" id="IPR003593">
    <property type="entry name" value="AAA+_ATPase"/>
</dbReference>